<dbReference type="InterPro" id="IPR016163">
    <property type="entry name" value="Ald_DH_C"/>
</dbReference>
<dbReference type="RefSeq" id="WP_062284039.1">
    <property type="nucleotide sequence ID" value="NZ_LTBC01000005.1"/>
</dbReference>
<proteinExistence type="predicted"/>
<feature type="domain" description="Aldehyde dehydrogenase" evidence="3">
    <location>
        <begin position="42"/>
        <end position="318"/>
    </location>
</feature>
<dbReference type="InterPro" id="IPR016161">
    <property type="entry name" value="Ald_DH/histidinol_DH"/>
</dbReference>
<organism evidence="4 5">
    <name type="scientific">Moorella mulderi DSM 14980</name>
    <dbReference type="NCBI Taxonomy" id="1122241"/>
    <lineage>
        <taxon>Bacteria</taxon>
        <taxon>Bacillati</taxon>
        <taxon>Bacillota</taxon>
        <taxon>Clostridia</taxon>
        <taxon>Neomoorellales</taxon>
        <taxon>Neomoorellaceae</taxon>
        <taxon>Neomoorella</taxon>
    </lineage>
</organism>
<keyword evidence="1 4" id="KW-0560">Oxidoreductase</keyword>
<evidence type="ECO:0000256" key="1">
    <source>
        <dbReference type="ARBA" id="ARBA00023002"/>
    </source>
</evidence>
<evidence type="ECO:0000259" key="3">
    <source>
        <dbReference type="Pfam" id="PF00171"/>
    </source>
</evidence>
<dbReference type="AlphaFoldDB" id="A0A151AWY3"/>
<keyword evidence="5" id="KW-1185">Reference proteome</keyword>
<feature type="domain" description="Aldehyde dehydrogenase" evidence="3">
    <location>
        <begin position="372"/>
        <end position="447"/>
    </location>
</feature>
<dbReference type="PIRSF" id="PIRSF036410">
    <property type="entry name" value="EutE_PduP"/>
    <property type="match status" value="1"/>
</dbReference>
<evidence type="ECO:0000313" key="4">
    <source>
        <dbReference type="EMBL" id="KYH32164.1"/>
    </source>
</evidence>
<protein>
    <submittedName>
        <fullName evidence="4">Succinate-semialdehyde dehydrogenase (Acetylating)</fullName>
        <ecNumber evidence="4">1.2.1.76</ecNumber>
    </submittedName>
</protein>
<accession>A0A151AWY3</accession>
<name>A0A151AWY3_9FIRM</name>
<dbReference type="GO" id="GO:0008774">
    <property type="term" value="F:acetaldehyde dehydrogenase (acetylating) activity"/>
    <property type="evidence" value="ECO:0007669"/>
    <property type="project" value="InterPro"/>
</dbReference>
<dbReference type="Pfam" id="PF00171">
    <property type="entry name" value="Aldedh"/>
    <property type="match status" value="2"/>
</dbReference>
<dbReference type="PANTHER" id="PTHR11699">
    <property type="entry name" value="ALDEHYDE DEHYDROGENASE-RELATED"/>
    <property type="match status" value="1"/>
</dbReference>
<dbReference type="InterPro" id="IPR015590">
    <property type="entry name" value="Aldehyde_DH_dom"/>
</dbReference>
<dbReference type="Proteomes" id="UP000075670">
    <property type="component" value="Unassembled WGS sequence"/>
</dbReference>
<dbReference type="EC" id="1.2.1.76" evidence="4"/>
<sequence>MIDETTIASIVAEVLKNIQQQSRNGTTATTATTCSGACQARTGQAAATTSRGDKGVYSDLKAAIRAAKIAQQELVKLSLKTRGEIVAAIRRAAIANVETIARLAHEETGYGRVEDKIQKKLYAARLTPGVEDLKTEAISGDNGLILIERAPFGLIASIEPATHPGSCVINHAISMVAAGNSIIFLPHPKGLKTTQYLVRLFNTAIQEAGGPEDLLVVGDKVSLENLDLVLSHPDVDLVVATGGPEVVNRALRSGKKAIAAGPGNPPVVVDETVKDLDYAARCIVDGAAFDNTVLCIAEKVIIAVEAIADELLFHLQSHGAYLVRDEGDKEKLMRTILPDGKRFHPDLIGRDATVILKQAGIDAPENTRIALLECPPEHPLVQEEQLLPVLPLVRVPDFDAALELAAQVEHGFQHTAIIHSQDVSRITAYARKLRTDILVANASSAAGLNIGGEGHFSHTIASPTGEGICTPRTYTREQRTVIVGALRTVD</sequence>
<reference evidence="4 5" key="1">
    <citation type="submission" date="2016-02" db="EMBL/GenBank/DDBJ databases">
        <title>Genome sequence of Moorella mulderi DSM 14980.</title>
        <authorList>
            <person name="Poehlein A."/>
            <person name="Daniel R."/>
        </authorList>
    </citation>
    <scope>NUCLEOTIDE SEQUENCE [LARGE SCALE GENOMIC DNA]</scope>
    <source>
        <strain evidence="4 5">DSM 14980</strain>
    </source>
</reference>
<dbReference type="SUPFAM" id="SSF53720">
    <property type="entry name" value="ALDH-like"/>
    <property type="match status" value="1"/>
</dbReference>
<dbReference type="Gene3D" id="3.40.309.10">
    <property type="entry name" value="Aldehyde Dehydrogenase, Chain A, domain 2"/>
    <property type="match status" value="1"/>
</dbReference>
<evidence type="ECO:0000256" key="2">
    <source>
        <dbReference type="ARBA" id="ARBA00023027"/>
    </source>
</evidence>
<dbReference type="PATRIC" id="fig|1122241.3.peg.1836"/>
<keyword evidence="2" id="KW-0520">NAD</keyword>
<evidence type="ECO:0000313" key="5">
    <source>
        <dbReference type="Proteomes" id="UP000075670"/>
    </source>
</evidence>
<comment type="caution">
    <text evidence="4">The sequence shown here is derived from an EMBL/GenBank/DDBJ whole genome shotgun (WGS) entry which is preliminary data.</text>
</comment>
<dbReference type="InterPro" id="IPR016162">
    <property type="entry name" value="Ald_DH_N"/>
</dbReference>
<gene>
    <name evidence="4" type="primary">sucD_4</name>
    <name evidence="4" type="ORF">MOMUL_17390</name>
</gene>
<dbReference type="OrthoDB" id="9804734at2"/>
<dbReference type="Gene3D" id="3.40.605.10">
    <property type="entry name" value="Aldehyde Dehydrogenase, Chain A, domain 1"/>
    <property type="match status" value="1"/>
</dbReference>
<dbReference type="NCBIfam" id="NF011927">
    <property type="entry name" value="PRK15398.1"/>
    <property type="match status" value="1"/>
</dbReference>
<dbReference type="InterPro" id="IPR012408">
    <property type="entry name" value="Acetald_propionald_DH-rel"/>
</dbReference>
<dbReference type="EMBL" id="LTBC01000005">
    <property type="protein sequence ID" value="KYH32164.1"/>
    <property type="molecule type" value="Genomic_DNA"/>
</dbReference>